<evidence type="ECO:0000313" key="3">
    <source>
        <dbReference type="Proteomes" id="UP000054653"/>
    </source>
</evidence>
<sequence length="100" mass="11551">MADVSELHLVTGMDQLAAIVPKSLLPERVCTTTDFHHSPNRFSQRRTKIKQDGTRTPYDYFNSPHTCYSTLTTSFLPPVDLQKGRRDAQVQFRGRRHTYI</sequence>
<evidence type="ECO:0000313" key="2">
    <source>
        <dbReference type="EMBL" id="KRY45291.1"/>
    </source>
</evidence>
<gene>
    <name evidence="2" type="ORF">T03_4179</name>
</gene>
<comment type="caution">
    <text evidence="2">The sequence shown here is derived from an EMBL/GenBank/DDBJ whole genome shotgun (WGS) entry which is preliminary data.</text>
</comment>
<feature type="region of interest" description="Disordered" evidence="1">
    <location>
        <begin position="35"/>
        <end position="55"/>
    </location>
</feature>
<evidence type="ECO:0000256" key="1">
    <source>
        <dbReference type="SAM" id="MobiDB-lite"/>
    </source>
</evidence>
<accession>A0A0V1C7J0</accession>
<dbReference type="EMBL" id="JYDI01000380">
    <property type="protein sequence ID" value="KRY45291.1"/>
    <property type="molecule type" value="Genomic_DNA"/>
</dbReference>
<reference evidence="2 3" key="1">
    <citation type="submission" date="2015-01" db="EMBL/GenBank/DDBJ databases">
        <title>Evolution of Trichinella species and genotypes.</title>
        <authorList>
            <person name="Korhonen P.K."/>
            <person name="Edoardo P."/>
            <person name="Giuseppe L.R."/>
            <person name="Gasser R.B."/>
        </authorList>
    </citation>
    <scope>NUCLEOTIDE SEQUENCE [LARGE SCALE GENOMIC DNA]</scope>
    <source>
        <strain evidence="2">ISS120</strain>
    </source>
</reference>
<dbReference type="Proteomes" id="UP000054653">
    <property type="component" value="Unassembled WGS sequence"/>
</dbReference>
<protein>
    <submittedName>
        <fullName evidence="2">Uncharacterized protein</fullName>
    </submittedName>
</protein>
<keyword evidence="3" id="KW-1185">Reference proteome</keyword>
<dbReference type="AlphaFoldDB" id="A0A0V1C7J0"/>
<proteinExistence type="predicted"/>
<name>A0A0V1C7J0_TRIBR</name>
<organism evidence="2 3">
    <name type="scientific">Trichinella britovi</name>
    <name type="common">Parasitic roundworm</name>
    <dbReference type="NCBI Taxonomy" id="45882"/>
    <lineage>
        <taxon>Eukaryota</taxon>
        <taxon>Metazoa</taxon>
        <taxon>Ecdysozoa</taxon>
        <taxon>Nematoda</taxon>
        <taxon>Enoplea</taxon>
        <taxon>Dorylaimia</taxon>
        <taxon>Trichinellida</taxon>
        <taxon>Trichinellidae</taxon>
        <taxon>Trichinella</taxon>
    </lineage>
</organism>